<dbReference type="EMBL" id="CP081869">
    <property type="protein sequence ID" value="QZO00688.1"/>
    <property type="molecule type" value="Genomic_DNA"/>
</dbReference>
<dbReference type="RefSeq" id="WP_261403864.1">
    <property type="nucleotide sequence ID" value="NZ_CP081869.1"/>
</dbReference>
<feature type="domain" description="Multi-ubiquitin" evidence="2">
    <location>
        <begin position="63"/>
        <end position="119"/>
    </location>
</feature>
<evidence type="ECO:0000256" key="1">
    <source>
        <dbReference type="SAM" id="MobiDB-lite"/>
    </source>
</evidence>
<name>A0A9E6RCG2_9HYPH</name>
<reference evidence="3" key="1">
    <citation type="submission" date="2021-08" db="EMBL/GenBank/DDBJ databases">
        <authorList>
            <person name="Zhang H."/>
            <person name="Xu M."/>
            <person name="Yu Z."/>
            <person name="Yang L."/>
            <person name="Cai Y."/>
        </authorList>
    </citation>
    <scope>NUCLEOTIDE SEQUENCE</scope>
    <source>
        <strain evidence="3">CHL1</strain>
    </source>
</reference>
<protein>
    <submittedName>
        <fullName evidence="3">Multiubiquitin domain-containing protein</fullName>
    </submittedName>
</protein>
<evidence type="ECO:0000313" key="3">
    <source>
        <dbReference type="EMBL" id="QZO00688.1"/>
    </source>
</evidence>
<dbReference type="Proteomes" id="UP000825701">
    <property type="component" value="Chromosome"/>
</dbReference>
<feature type="region of interest" description="Disordered" evidence="1">
    <location>
        <begin position="1"/>
        <end position="32"/>
    </location>
</feature>
<accession>A0A9E6RCG2</accession>
<dbReference type="Pfam" id="PF14452">
    <property type="entry name" value="Multi_ubiq"/>
    <property type="match status" value="1"/>
</dbReference>
<keyword evidence="4" id="KW-1185">Reference proteome</keyword>
<evidence type="ECO:0000313" key="4">
    <source>
        <dbReference type="Proteomes" id="UP000825701"/>
    </source>
</evidence>
<feature type="compositionally biased region" description="Basic and acidic residues" evidence="1">
    <location>
        <begin position="7"/>
        <end position="32"/>
    </location>
</feature>
<dbReference type="KEGG" id="cmet:K6K41_02990"/>
<proteinExistence type="predicted"/>
<dbReference type="AlphaFoldDB" id="A0A9E6RCG2"/>
<evidence type="ECO:0000259" key="2">
    <source>
        <dbReference type="Pfam" id="PF14452"/>
    </source>
</evidence>
<gene>
    <name evidence="3" type="ORF">K6K41_02990</name>
</gene>
<dbReference type="InterPro" id="IPR027802">
    <property type="entry name" value="Multi-ubiquitin_dom"/>
</dbReference>
<organism evidence="3 4">
    <name type="scientific">Chenggangzhangella methanolivorans</name>
    <dbReference type="NCBI Taxonomy" id="1437009"/>
    <lineage>
        <taxon>Bacteria</taxon>
        <taxon>Pseudomonadati</taxon>
        <taxon>Pseudomonadota</taxon>
        <taxon>Alphaproteobacteria</taxon>
        <taxon>Hyphomicrobiales</taxon>
        <taxon>Methylopilaceae</taxon>
        <taxon>Chenggangzhangella</taxon>
    </lineage>
</organism>
<sequence length="324" mass="35544">MAQGDCPGDRALWRNPDRPGEALARLERRDQPDLRIETTDTVDLGAAGFERFRSERRPKTHRIYIGDVPYDVADDEMTGAQIAALGGVPADYLLFEERPGDDKPIDLGSTVKIRDGLRFYGQPGRPSDEQGLRRAFQPAPDAFPGASWSERDAGFVVHVPGVPTEPPGGWNMAATGVWFVAAANYPQAAPDCFFADRGLRLAAGTQPTNTSVDNPQLGSPLLWFSWHVARWLRTGRPPDLRQRHPRALEAGPMIRRIVFPDGSLAALKAALLAYAPLEAAAIMTVAPSGRRGCWSTTSKWRRPRPTSSSLRCGSSSPRLFTCRC</sequence>